<protein>
    <submittedName>
        <fullName evidence="1">Uncharacterized protein</fullName>
    </submittedName>
</protein>
<sequence length="47" mass="5646">MRFSISLILYLGTKKSAQKKLETSLFVRLWFWLETIFTTSHHKNCKL</sequence>
<organism evidence="1">
    <name type="scientific">Siphoviridae sp. ct96x5</name>
    <dbReference type="NCBI Taxonomy" id="2825367"/>
    <lineage>
        <taxon>Viruses</taxon>
        <taxon>Duplodnaviria</taxon>
        <taxon>Heunggongvirae</taxon>
        <taxon>Uroviricota</taxon>
        <taxon>Caudoviricetes</taxon>
    </lineage>
</organism>
<evidence type="ECO:0000313" key="1">
    <source>
        <dbReference type="EMBL" id="DAE09577.1"/>
    </source>
</evidence>
<dbReference type="EMBL" id="BK015488">
    <property type="protein sequence ID" value="DAE09577.1"/>
    <property type="molecule type" value="Genomic_DNA"/>
</dbReference>
<accession>A0A8S5PSY0</accession>
<reference evidence="1" key="1">
    <citation type="journal article" date="2021" name="Proc. Natl. Acad. Sci. U.S.A.">
        <title>A Catalog of Tens of Thousands of Viruses from Human Metagenomes Reveals Hidden Associations with Chronic Diseases.</title>
        <authorList>
            <person name="Tisza M.J."/>
            <person name="Buck C.B."/>
        </authorList>
    </citation>
    <scope>NUCLEOTIDE SEQUENCE</scope>
    <source>
        <strain evidence="1">Ct96x5</strain>
    </source>
</reference>
<proteinExistence type="predicted"/>
<name>A0A8S5PSY0_9CAUD</name>